<feature type="domain" description="Enoyl reductase (ER)" evidence="1">
    <location>
        <begin position="10"/>
        <end position="319"/>
    </location>
</feature>
<sequence>MNAAVVEEWGRPPVYKVHPEPRPGNGAVLATVEASALTNLTRSVAMGQHYTSKGLRPPVIPGVDGVVRLPGGSRAYVTALGASGLFAERAAVNPQSAVPVPDDVDSVTAAALPNPGVSAWVSLEHAAAVSPGDHVLILGATGVTGAAATQLAKSVFGAGRVVVAGRNTERLAWLRSVGADEAVTLDRLGEVVSAEHAKRPFDAVIDYLWGPPAETTLTALTSLGVNRYHPTRFVQVGSMAGETVALSAAVLRSTGITLRGVGFGSVPPVVMARARSEGLSRMFAMVAAGGLQLPTRTVPLADIEQAWTAPETPGVRTVVTP</sequence>
<dbReference type="EMBL" id="ANBP01000034">
    <property type="protein sequence ID" value="KAB7753391.1"/>
    <property type="molecule type" value="Genomic_DNA"/>
</dbReference>
<dbReference type="PANTHER" id="PTHR43677:SF11">
    <property type="entry name" value="ZINC-CONTAINING ALCOHOL DEHYDROGENASE"/>
    <property type="match status" value="1"/>
</dbReference>
<accession>A0A5N5UUU7</accession>
<dbReference type="Gene3D" id="3.90.180.10">
    <property type="entry name" value="Medium-chain alcohol dehydrogenases, catalytic domain"/>
    <property type="match status" value="1"/>
</dbReference>
<dbReference type="GO" id="GO:0016491">
    <property type="term" value="F:oxidoreductase activity"/>
    <property type="evidence" value="ECO:0007669"/>
    <property type="project" value="InterPro"/>
</dbReference>
<evidence type="ECO:0000313" key="2">
    <source>
        <dbReference type="EMBL" id="KAB7753391.1"/>
    </source>
</evidence>
<gene>
    <name evidence="2" type="ORF">MPHL21000_19295</name>
</gene>
<dbReference type="PANTHER" id="PTHR43677">
    <property type="entry name" value="SHORT-CHAIN DEHYDROGENASE/REDUCTASE"/>
    <property type="match status" value="1"/>
</dbReference>
<dbReference type="AlphaFoldDB" id="A0A5N5UUU7"/>
<proteinExistence type="predicted"/>
<comment type="caution">
    <text evidence="2">The sequence shown here is derived from an EMBL/GenBank/DDBJ whole genome shotgun (WGS) entry which is preliminary data.</text>
</comment>
<dbReference type="Gene3D" id="3.40.50.720">
    <property type="entry name" value="NAD(P)-binding Rossmann-like Domain"/>
    <property type="match status" value="1"/>
</dbReference>
<evidence type="ECO:0000259" key="1">
    <source>
        <dbReference type="SMART" id="SM00829"/>
    </source>
</evidence>
<organism evidence="2 3">
    <name type="scientific">Mycolicibacterium phlei DSM 43239 = CCUG 21000</name>
    <dbReference type="NCBI Taxonomy" id="1226750"/>
    <lineage>
        <taxon>Bacteria</taxon>
        <taxon>Bacillati</taxon>
        <taxon>Actinomycetota</taxon>
        <taxon>Actinomycetes</taxon>
        <taxon>Mycobacteriales</taxon>
        <taxon>Mycobacteriaceae</taxon>
        <taxon>Mycolicibacterium</taxon>
    </lineage>
</organism>
<dbReference type="SUPFAM" id="SSF51735">
    <property type="entry name" value="NAD(P)-binding Rossmann-fold domains"/>
    <property type="match status" value="1"/>
</dbReference>
<keyword evidence="3" id="KW-1185">Reference proteome</keyword>
<dbReference type="InterPro" id="IPR011032">
    <property type="entry name" value="GroES-like_sf"/>
</dbReference>
<dbReference type="InterPro" id="IPR051397">
    <property type="entry name" value="Zn-ADH-like_protein"/>
</dbReference>
<dbReference type="InterPro" id="IPR020843">
    <property type="entry name" value="ER"/>
</dbReference>
<dbReference type="InterPro" id="IPR036291">
    <property type="entry name" value="NAD(P)-bd_dom_sf"/>
</dbReference>
<reference evidence="2 3" key="1">
    <citation type="submission" date="2012-10" db="EMBL/GenBank/DDBJ databases">
        <title>The draft sequence of the Mycobacterium pheli genome.</title>
        <authorList>
            <person name="Pettersson B.M.F."/>
            <person name="Das S."/>
            <person name="Dasgupta S."/>
            <person name="Bhattacharya A."/>
            <person name="Kirsebom L.A."/>
        </authorList>
    </citation>
    <scope>NUCLEOTIDE SEQUENCE [LARGE SCALE GENOMIC DNA]</scope>
    <source>
        <strain evidence="2 3">CCUG 21000</strain>
    </source>
</reference>
<evidence type="ECO:0000313" key="3">
    <source>
        <dbReference type="Proteomes" id="UP000325690"/>
    </source>
</evidence>
<dbReference type="RefSeq" id="WP_003890229.1">
    <property type="nucleotide sequence ID" value="NZ_ANBO01000034.1"/>
</dbReference>
<dbReference type="SUPFAM" id="SSF50129">
    <property type="entry name" value="GroES-like"/>
    <property type="match status" value="1"/>
</dbReference>
<protein>
    <submittedName>
        <fullName evidence="2">Alcohol dehydrogenase</fullName>
    </submittedName>
</protein>
<dbReference type="SMART" id="SM00829">
    <property type="entry name" value="PKS_ER"/>
    <property type="match status" value="1"/>
</dbReference>
<dbReference type="Pfam" id="PF00107">
    <property type="entry name" value="ADH_zinc_N"/>
    <property type="match status" value="1"/>
</dbReference>
<name>A0A5N5UUU7_MYCPH</name>
<dbReference type="Proteomes" id="UP000325690">
    <property type="component" value="Unassembled WGS sequence"/>
</dbReference>
<dbReference type="InterPro" id="IPR013149">
    <property type="entry name" value="ADH-like_C"/>
</dbReference>
<dbReference type="GeneID" id="74301114"/>